<accession>A0A8C5QN80</accession>
<dbReference type="PANTHER" id="PTHR46484:SF1">
    <property type="entry name" value="SCHWANN CELL MYELIN PROTEIN-RELATED"/>
    <property type="match status" value="1"/>
</dbReference>
<feature type="region of interest" description="Disordered" evidence="1">
    <location>
        <begin position="707"/>
        <end position="786"/>
    </location>
</feature>
<feature type="transmembrane region" description="Helical" evidence="2">
    <location>
        <begin position="204"/>
        <end position="224"/>
    </location>
</feature>
<dbReference type="Pfam" id="PF13895">
    <property type="entry name" value="Ig_2"/>
    <property type="match status" value="2"/>
</dbReference>
<dbReference type="InterPro" id="IPR007110">
    <property type="entry name" value="Ig-like_dom"/>
</dbReference>
<dbReference type="SUPFAM" id="SSF48726">
    <property type="entry name" value="Immunoglobulin"/>
    <property type="match status" value="5"/>
</dbReference>
<dbReference type="InterPro" id="IPR003599">
    <property type="entry name" value="Ig_sub"/>
</dbReference>
<dbReference type="SMART" id="SM00409">
    <property type="entry name" value="IG"/>
    <property type="match status" value="5"/>
</dbReference>
<feature type="compositionally biased region" description="Polar residues" evidence="1">
    <location>
        <begin position="763"/>
        <end position="772"/>
    </location>
</feature>
<dbReference type="PANTHER" id="PTHR46484">
    <property type="entry name" value="SI:CH211-171H4.5-RELATED"/>
    <property type="match status" value="1"/>
</dbReference>
<reference evidence="4" key="2">
    <citation type="submission" date="2025-09" db="UniProtKB">
        <authorList>
            <consortium name="Ensembl"/>
        </authorList>
    </citation>
    <scope>IDENTIFICATION</scope>
</reference>
<sequence length="786" mass="90639">MYHCSARNDLGTEYSVPIKLPIKYLPKNTNVKLVENSNLRKGDNVTLRCITQANPTVTTYVWFRIMENYPVKLKETHESFIEVTVRKENNGYYCSARNDLGSEDSPRFDLTITSNYFYTLIFLVSGACGIGLLLILTIVWICYRKRKRQKIPFCWANQRQVANPHENTYMELQSKSVSIYEEIKNERMLQNKNMNHHYGFRENVYLIFSLQGLFSGCACTDWSFTFPESMRVLKHSSVIIPCTFTSPKNVTDINIIWFTDNKKVVNNAKLYDVILEYNDRTFLVGNKANSCSLRINDVTEEAYYYPGINEDINSFVLNQKNVKIILTDWTFTFPESIVALEGSCVEIPCSFPQHDGDAKSSLIWYRYRRIGYPEIFNGRNPSNVDSDYRGRTSLVGNGTNSCSLRINDVRFDERYYPGINTKINSFHLQNEKIVKIEFKGVDFMPVIIRGSEDMVEGRPVNISCFVNHTCASSPPSLKWNTSVHVVTGRHEDLSGGYQWRVQSEIRFSPSFQDHKTRLECTAMFQNGRNFHKSTTLNITFSPKNTSVELLNNDLKEGDEATLRCITHANPPATSYTWFRGRRNAAKQLNETTKNTITFKVSWENEMYHCSARNDLGTEYSAPIKLPIKSDSQTEDMPLILGAVALVILVILLVVFVYFFCRWKRMRKSTVMKNTSYQQNTTVFEHVPMDNHLYGNIEAEPVLYGNVQPEPLYDNHTAKPRVQEPQNKGNRKPHNDSEEFYSQPQKKKNTESQDIFYTTIEHMPQTSPQGHSSSSEKGRTLYMAVKH</sequence>
<reference evidence="4" key="1">
    <citation type="submission" date="2025-08" db="UniProtKB">
        <authorList>
            <consortium name="Ensembl"/>
        </authorList>
    </citation>
    <scope>IDENTIFICATION</scope>
</reference>
<keyword evidence="5" id="KW-1185">Reference proteome</keyword>
<feature type="domain" description="Ig-like" evidence="3">
    <location>
        <begin position="26"/>
        <end position="113"/>
    </location>
</feature>
<feature type="transmembrane region" description="Helical" evidence="2">
    <location>
        <begin position="638"/>
        <end position="660"/>
    </location>
</feature>
<dbReference type="GeneTree" id="ENSGT01150000286924"/>
<keyword evidence="2" id="KW-0812">Transmembrane</keyword>
<evidence type="ECO:0000256" key="2">
    <source>
        <dbReference type="SAM" id="Phobius"/>
    </source>
</evidence>
<evidence type="ECO:0000313" key="5">
    <source>
        <dbReference type="Proteomes" id="UP000694569"/>
    </source>
</evidence>
<evidence type="ECO:0000313" key="4">
    <source>
        <dbReference type="Ensembl" id="ENSLLEP00000040695.1"/>
    </source>
</evidence>
<dbReference type="Ensembl" id="ENSLLET00000042346.1">
    <property type="protein sequence ID" value="ENSLLEP00000040695.1"/>
    <property type="gene ID" value="ENSLLEG00000025830.1"/>
</dbReference>
<protein>
    <recommendedName>
        <fullName evidence="3">Ig-like domain-containing protein</fullName>
    </recommendedName>
</protein>
<organism evidence="4 5">
    <name type="scientific">Leptobrachium leishanense</name>
    <name type="common">Leishan spiny toad</name>
    <dbReference type="NCBI Taxonomy" id="445787"/>
    <lineage>
        <taxon>Eukaryota</taxon>
        <taxon>Metazoa</taxon>
        <taxon>Chordata</taxon>
        <taxon>Craniata</taxon>
        <taxon>Vertebrata</taxon>
        <taxon>Euteleostomi</taxon>
        <taxon>Amphibia</taxon>
        <taxon>Batrachia</taxon>
        <taxon>Anura</taxon>
        <taxon>Pelobatoidea</taxon>
        <taxon>Megophryidae</taxon>
        <taxon>Leptobrachium</taxon>
    </lineage>
</organism>
<keyword evidence="2" id="KW-1133">Transmembrane helix</keyword>
<proteinExistence type="predicted"/>
<dbReference type="PROSITE" id="PS50835">
    <property type="entry name" value="IG_LIKE"/>
    <property type="match status" value="3"/>
</dbReference>
<dbReference type="InterPro" id="IPR036179">
    <property type="entry name" value="Ig-like_dom_sf"/>
</dbReference>
<dbReference type="InterPro" id="IPR003598">
    <property type="entry name" value="Ig_sub2"/>
</dbReference>
<evidence type="ECO:0000256" key="1">
    <source>
        <dbReference type="SAM" id="MobiDB-lite"/>
    </source>
</evidence>
<dbReference type="InterPro" id="IPR013783">
    <property type="entry name" value="Ig-like_fold"/>
</dbReference>
<evidence type="ECO:0000259" key="3">
    <source>
        <dbReference type="PROSITE" id="PS50835"/>
    </source>
</evidence>
<keyword evidence="2" id="KW-0472">Membrane</keyword>
<dbReference type="AlphaFoldDB" id="A0A8C5QN80"/>
<dbReference type="SMART" id="SM00408">
    <property type="entry name" value="IGc2"/>
    <property type="match status" value="2"/>
</dbReference>
<feature type="domain" description="Ig-like" evidence="3">
    <location>
        <begin position="542"/>
        <end position="624"/>
    </location>
</feature>
<dbReference type="Proteomes" id="UP000694569">
    <property type="component" value="Unplaced"/>
</dbReference>
<dbReference type="Gene3D" id="2.60.40.10">
    <property type="entry name" value="Immunoglobulins"/>
    <property type="match status" value="5"/>
</dbReference>
<name>A0A8C5QN80_9ANUR</name>
<feature type="transmembrane region" description="Helical" evidence="2">
    <location>
        <begin position="116"/>
        <end position="143"/>
    </location>
</feature>
<feature type="domain" description="Ig-like" evidence="3">
    <location>
        <begin position="445"/>
        <end position="537"/>
    </location>
</feature>